<reference evidence="1" key="1">
    <citation type="submission" date="2022-06" db="EMBL/GenBank/DDBJ databases">
        <title>Phylogenomic reconstructions and comparative analyses of Kickxellomycotina fungi.</title>
        <authorList>
            <person name="Reynolds N.K."/>
            <person name="Stajich J.E."/>
            <person name="Barry K."/>
            <person name="Grigoriev I.V."/>
            <person name="Crous P."/>
            <person name="Smith M.E."/>
        </authorList>
    </citation>
    <scope>NUCLEOTIDE SEQUENCE</scope>
    <source>
        <strain evidence="1">RSA 2271</strain>
    </source>
</reference>
<name>A0ACC1HVM5_9FUNG</name>
<organism evidence="1 2">
    <name type="scientific">Spiromyces aspiralis</name>
    <dbReference type="NCBI Taxonomy" id="68401"/>
    <lineage>
        <taxon>Eukaryota</taxon>
        <taxon>Fungi</taxon>
        <taxon>Fungi incertae sedis</taxon>
        <taxon>Zoopagomycota</taxon>
        <taxon>Kickxellomycotina</taxon>
        <taxon>Kickxellomycetes</taxon>
        <taxon>Kickxellales</taxon>
        <taxon>Kickxellaceae</taxon>
        <taxon>Spiromyces</taxon>
    </lineage>
</organism>
<dbReference type="Proteomes" id="UP001145114">
    <property type="component" value="Unassembled WGS sequence"/>
</dbReference>
<evidence type="ECO:0000313" key="1">
    <source>
        <dbReference type="EMBL" id="KAJ1679711.1"/>
    </source>
</evidence>
<comment type="caution">
    <text evidence="1">The sequence shown here is derived from an EMBL/GenBank/DDBJ whole genome shotgun (WGS) entry which is preliminary data.</text>
</comment>
<protein>
    <submittedName>
        <fullName evidence="1">Uncharacterized protein</fullName>
    </submittedName>
</protein>
<proteinExistence type="predicted"/>
<accession>A0ACC1HVM5</accession>
<keyword evidence="2" id="KW-1185">Reference proteome</keyword>
<sequence length="1436" mass="158047">MLGVEESNCTYVEAGTSHRDARGHPLPDQPPAPPDNSSGNGGSRHALPTRRHLPRRRRGRVRSLPPPPHQAALQAQGKAPTSNGEGGPIGREGDDADGTAYSNDSDGTLAGDLPEGDGKGGLFGLVWPTLQTMAQSQEWASLAEPRQQQRPFPQPDDGDGSRQPNAAASFLSNIITMYTSGDSHNPYRLQSWPQLVVAVKNALTVLYSRYFVIGNNIATRAEPWPPSRVNCERLPASTSARESPKRPLQHQDADADNSSSGGSRFRALASSSGSLFVSKDEIDDDRLRADTESTASLSHGFLQSQFCHHPTACMAVWVRKHPLAGVVLTWVSMLAIDVFMMWVLLPTVSLLFSHSGLLVFLKSGNDEPSPDHRYALSNEYSALGEVLWLALWDWHVLFGLLRTAIHAIIRSAIQYGLMMARPFAVEWLAMAALVVHSARRCARIGYKCFLTYIVFTIISSRVLWHASIIRVPPTSPPMDSSNKAGPAHYWPLSTASWRYFDSSGEQAAIASNDDSHDRAMGIACPSLYPECYEARWRSYHHRAIANNNDPSLVGSWLHNNLFCNAFEYWRPSELSTPEDVPATYISPKVQPAYAHSLVYDRRQHAPRTPRDKQYPTHMGNQPLITASILASHLYLLSFVHPYTPEIALGMPLLLLIDFALSNKGLLWAGLPSLPSTFPPKGDVLLANPSHQQPLAEHIKLAIDATVQPARGSVLTVTSWLDALSLTSGLNERARSIVESPRLTVYSGQSYSAHCWGLGCWLPILSISAVLFVVAKALVVMLHTVKSYMSIGSARYSYGQYMLKQYTTRPKCGTLTPQSNRLQLNGIADSNWDRPSAWLYARDICLVCISGLCSVCGDKPGHAEPLKDTTGQGSSVDMRAKHTTSSHFKIPQALGIKPLDDDMGTVSSSQPTPGGVLNMSSTARRHKLIDLWIASDNVGRFCDKHHGRMPLPKSRPTETPESAEGISQKFVPPVGTLVPLSRFVEKFFRVCLSANCADSPASKRDPTGATVALHQHKGLGHHTNGEKGTADSLTSQPQQQPQAISATAHIKPQYHILWNSEQTFSLCLHAINSDGSVDVNCILSPPLVHHILHSHKLPQPPMACVPGSIVSLFVNDDRANRRGLPTIDGGAAEGIGVLYARVQIYKPDIVVRIDGMRWRQFDLASAINEPIRIKQLAPSAAHTITVSVCGMESRGLSVKTPRAPPRVEQAVATEDNTPDLTPAHDKEYRELEGQLEAQRDAKRDATRRIKELSKQEAQWKMEVDLAQRSLAKQVKHSQKLKQHQTQIASDISRLRSLVTQTKKQLEGLKIELSELESEELQALKSEVSDEECDVSGIELFVGCDKTKLSMEAIRRQADQVFSEHCATIESLKQQYACLQNQLFDLAKEADEMKAGQLKSLAEESNRLDSMIQAASSHYRSVKERYNKVVATATSLHS</sequence>
<dbReference type="EMBL" id="JAMZIH010000219">
    <property type="protein sequence ID" value="KAJ1679711.1"/>
    <property type="molecule type" value="Genomic_DNA"/>
</dbReference>
<evidence type="ECO:0000313" key="2">
    <source>
        <dbReference type="Proteomes" id="UP001145114"/>
    </source>
</evidence>
<gene>
    <name evidence="1" type="ORF">EV182_001486</name>
</gene>